<dbReference type="EMBL" id="JBANRG010000002">
    <property type="protein sequence ID" value="KAK7470265.1"/>
    <property type="molecule type" value="Genomic_DNA"/>
</dbReference>
<feature type="compositionally biased region" description="Polar residues" evidence="3">
    <location>
        <begin position="14"/>
        <end position="28"/>
    </location>
</feature>
<keyword evidence="1 2" id="KW-0694">RNA-binding</keyword>
<evidence type="ECO:0000256" key="2">
    <source>
        <dbReference type="PROSITE-ProRule" id="PRU00176"/>
    </source>
</evidence>
<evidence type="ECO:0000256" key="3">
    <source>
        <dbReference type="SAM" id="MobiDB-lite"/>
    </source>
</evidence>
<organism evidence="5 6">
    <name type="scientific">Marasmiellus scandens</name>
    <dbReference type="NCBI Taxonomy" id="2682957"/>
    <lineage>
        <taxon>Eukaryota</taxon>
        <taxon>Fungi</taxon>
        <taxon>Dikarya</taxon>
        <taxon>Basidiomycota</taxon>
        <taxon>Agaricomycotina</taxon>
        <taxon>Agaricomycetes</taxon>
        <taxon>Agaricomycetidae</taxon>
        <taxon>Agaricales</taxon>
        <taxon>Marasmiineae</taxon>
        <taxon>Omphalotaceae</taxon>
        <taxon>Marasmiellus</taxon>
    </lineage>
</organism>
<dbReference type="InterPro" id="IPR012677">
    <property type="entry name" value="Nucleotide-bd_a/b_plait_sf"/>
</dbReference>
<dbReference type="Proteomes" id="UP001498398">
    <property type="component" value="Unassembled WGS sequence"/>
</dbReference>
<dbReference type="SUPFAM" id="SSF54928">
    <property type="entry name" value="RNA-binding domain, RBD"/>
    <property type="match status" value="1"/>
</dbReference>
<protein>
    <recommendedName>
        <fullName evidence="4">RRM domain-containing protein</fullName>
    </recommendedName>
</protein>
<proteinExistence type="predicted"/>
<feature type="compositionally biased region" description="Polar residues" evidence="3">
    <location>
        <begin position="708"/>
        <end position="717"/>
    </location>
</feature>
<evidence type="ECO:0000313" key="5">
    <source>
        <dbReference type="EMBL" id="KAK7470265.1"/>
    </source>
</evidence>
<dbReference type="PROSITE" id="PS50102">
    <property type="entry name" value="RRM"/>
    <property type="match status" value="1"/>
</dbReference>
<feature type="compositionally biased region" description="Polar residues" evidence="3">
    <location>
        <begin position="677"/>
        <end position="690"/>
    </location>
</feature>
<dbReference type="InterPro" id="IPR035979">
    <property type="entry name" value="RBD_domain_sf"/>
</dbReference>
<feature type="compositionally biased region" description="Low complexity" evidence="3">
    <location>
        <begin position="600"/>
        <end position="648"/>
    </location>
</feature>
<feature type="region of interest" description="Disordered" evidence="3">
    <location>
        <begin position="1"/>
        <end position="28"/>
    </location>
</feature>
<feature type="region of interest" description="Disordered" evidence="3">
    <location>
        <begin position="928"/>
        <end position="960"/>
    </location>
</feature>
<evidence type="ECO:0000256" key="1">
    <source>
        <dbReference type="ARBA" id="ARBA00022884"/>
    </source>
</evidence>
<evidence type="ECO:0000313" key="6">
    <source>
        <dbReference type="Proteomes" id="UP001498398"/>
    </source>
</evidence>
<feature type="region of interest" description="Disordered" evidence="3">
    <location>
        <begin position="591"/>
        <end position="731"/>
    </location>
</feature>
<comment type="caution">
    <text evidence="5">The sequence shown here is derived from an EMBL/GenBank/DDBJ whole genome shotgun (WGS) entry which is preliminary data.</text>
</comment>
<feature type="domain" description="RRM" evidence="4">
    <location>
        <begin position="718"/>
        <end position="805"/>
    </location>
</feature>
<feature type="region of interest" description="Disordered" evidence="3">
    <location>
        <begin position="804"/>
        <end position="869"/>
    </location>
</feature>
<feature type="region of interest" description="Disordered" evidence="3">
    <location>
        <begin position="509"/>
        <end position="539"/>
    </location>
</feature>
<feature type="compositionally biased region" description="Low complexity" evidence="3">
    <location>
        <begin position="691"/>
        <end position="706"/>
    </location>
</feature>
<dbReference type="InterPro" id="IPR000504">
    <property type="entry name" value="RRM_dom"/>
</dbReference>
<accession>A0ABR1JZQ0</accession>
<reference evidence="5 6" key="1">
    <citation type="submission" date="2024-01" db="EMBL/GenBank/DDBJ databases">
        <title>A draft genome for the cacao thread blight pathogen Marasmiellus scandens.</title>
        <authorList>
            <person name="Baruah I.K."/>
            <person name="Leung J."/>
            <person name="Bukari Y."/>
            <person name="Amoako-Attah I."/>
            <person name="Meinhardt L.W."/>
            <person name="Bailey B.A."/>
            <person name="Cohen S.P."/>
        </authorList>
    </citation>
    <scope>NUCLEOTIDE SEQUENCE [LARGE SCALE GENOMIC DNA]</scope>
    <source>
        <strain evidence="5 6">GH-19</strain>
    </source>
</reference>
<sequence length="960" mass="101068">MQSQQQPHPRPDSPSDNGSHSMIHHIQSQDPAFALRPLQNGPFAPGAPTNHVQSAVDFSDGLVDTQKQKINGFPNSIHRSSFTSLPNATRVSRHHPSSSSALPNSNQPTFRETPNSTSTFFQPSDMYQPPLTSPSQAHMQQLGFDFNAPALSSNKNSFVPDPYASNPLPTSYSMGAKSQQQPHVNGFVGSGPSSYPMSSATPYGPHIPNNPVGMAAGNGLANGTSTVGSNGNNAPQEDISTIFVVGFPDDMQEREFQNMFTFSQGFEAATLKIPNKEYTSYGSLASAGAGSSAVRGASNFNYTGSNDPYNLVTVNQGGVVVDGGRDGTMASWPAVPMDETGGAAGNNHFYNGMQAGGAPGANMPPRKQIIGFAKFRTRDAALAARDALQGRRVDIEKGAVLKAEMAKKNLHTKRGVGPVVGGGGAIGPGVGGANNAGMGGLGAAVQGFIGPGSGGSITSLQPFGLGPDYEVLSARERDIAALGAMGLASGNRLWPENVGDEERRRDGAINAMGLGHGPARRTLEEEEQKERKRQSKDALRLRAGSAFEQAFHYGGSSGMMPVENGGFVHSGLVQPMPSAALNHLAEESTPVVGPWDHVQRSVPNRPPSSSRRSSSPPHPSNLSNTTSSSNPQSDGRSSPSKQISQPQSDTDSRSSSVIDHNRPRKAPPTVDSELSRAVSNLAVSTNHGNTSPELPSPESGVSSGGSTRNGVDQNPPINTLYVGNLPISPPPPHCPQDILEESLRELFRLRPGFRRLSFKQKSSGPMCFVEFEDVNAATRTISELYGHTLNGLVKGGGIRLSYSKNPLGVRTPTSATSGGSAMQQQQPPPGPGAGFANHNQGPGQQQNSHSNFPMSPPPPRFSTSPSAPAFGSFPANGGAFFGANLGTHSHTPGYRLTSTNNNDMPPLSSGFSPFDMGSVAVHRGSIPDQNSTDPHHHQHHQQHFIPRALSPHNLEAARAG</sequence>
<evidence type="ECO:0000259" key="4">
    <source>
        <dbReference type="PROSITE" id="PS50102"/>
    </source>
</evidence>
<dbReference type="PANTHER" id="PTHR10501">
    <property type="entry name" value="U1 SMALL NUCLEAR RIBONUCLEOPROTEIN A/U2 SMALL NUCLEAR RIBONUCLEOPROTEIN B"/>
    <property type="match status" value="1"/>
</dbReference>
<dbReference type="Gene3D" id="3.30.70.330">
    <property type="match status" value="2"/>
</dbReference>
<name>A0ABR1JZQ0_9AGAR</name>
<keyword evidence="6" id="KW-1185">Reference proteome</keyword>
<feature type="compositionally biased region" description="Polar residues" evidence="3">
    <location>
        <begin position="837"/>
        <end position="847"/>
    </location>
</feature>
<feature type="compositionally biased region" description="Polar residues" evidence="3">
    <location>
        <begin position="97"/>
        <end position="122"/>
    </location>
</feature>
<dbReference type="SMART" id="SM00360">
    <property type="entry name" value="RRM"/>
    <property type="match status" value="2"/>
</dbReference>
<gene>
    <name evidence="5" type="ORF">VKT23_001698</name>
</gene>
<feature type="region of interest" description="Disordered" evidence="3">
    <location>
        <begin position="87"/>
        <end position="136"/>
    </location>
</feature>
<dbReference type="Pfam" id="PF00076">
    <property type="entry name" value="RRM_1"/>
    <property type="match status" value="1"/>
</dbReference>